<dbReference type="AlphaFoldDB" id="D1YXJ0"/>
<feature type="transmembrane region" description="Helical" evidence="10">
    <location>
        <begin position="309"/>
        <end position="331"/>
    </location>
</feature>
<feature type="domain" description="Cation/H+ exchanger transmembrane" evidence="11">
    <location>
        <begin position="12"/>
        <end position="397"/>
    </location>
</feature>
<evidence type="ECO:0000256" key="5">
    <source>
        <dbReference type="ARBA" id="ARBA00022989"/>
    </source>
</evidence>
<dbReference type="RefSeq" id="WP_012899841.1">
    <property type="nucleotide sequence ID" value="NC_013665.1"/>
</dbReference>
<evidence type="ECO:0000256" key="9">
    <source>
        <dbReference type="ARBA" id="ARBA00023201"/>
    </source>
</evidence>
<evidence type="ECO:0000256" key="7">
    <source>
        <dbReference type="ARBA" id="ARBA00023065"/>
    </source>
</evidence>
<evidence type="ECO:0000256" key="6">
    <source>
        <dbReference type="ARBA" id="ARBA00023053"/>
    </source>
</evidence>
<feature type="transmembrane region" description="Helical" evidence="10">
    <location>
        <begin position="149"/>
        <end position="167"/>
    </location>
</feature>
<keyword evidence="3" id="KW-0050">Antiport</keyword>
<dbReference type="GO" id="GO:1902600">
    <property type="term" value="P:proton transmembrane transport"/>
    <property type="evidence" value="ECO:0007669"/>
    <property type="project" value="InterPro"/>
</dbReference>
<keyword evidence="6" id="KW-0915">Sodium</keyword>
<keyword evidence="2" id="KW-0813">Transport</keyword>
<keyword evidence="5 10" id="KW-1133">Transmembrane helix</keyword>
<keyword evidence="8 10" id="KW-0472">Membrane</keyword>
<protein>
    <submittedName>
        <fullName evidence="12">Na(+)/H(+) antiporter</fullName>
    </submittedName>
</protein>
<dbReference type="PANTHER" id="PTHR43562:SF3">
    <property type="entry name" value="SODIUM ION_PROTON EXCHANGER (EUROFUNG)"/>
    <property type="match status" value="1"/>
</dbReference>
<gene>
    <name evidence="12" type="ordered locus">MCP_1090</name>
</gene>
<dbReference type="GO" id="GO:0015297">
    <property type="term" value="F:antiporter activity"/>
    <property type="evidence" value="ECO:0007669"/>
    <property type="project" value="UniProtKB-KW"/>
</dbReference>
<evidence type="ECO:0000256" key="2">
    <source>
        <dbReference type="ARBA" id="ARBA00022448"/>
    </source>
</evidence>
<evidence type="ECO:0000313" key="13">
    <source>
        <dbReference type="Proteomes" id="UP000001882"/>
    </source>
</evidence>
<dbReference type="InterPro" id="IPR006153">
    <property type="entry name" value="Cation/H_exchanger_TM"/>
</dbReference>
<evidence type="ECO:0000256" key="10">
    <source>
        <dbReference type="SAM" id="Phobius"/>
    </source>
</evidence>
<feature type="transmembrane region" description="Helical" evidence="10">
    <location>
        <begin position="89"/>
        <end position="112"/>
    </location>
</feature>
<dbReference type="InterPro" id="IPR038770">
    <property type="entry name" value="Na+/solute_symporter_sf"/>
</dbReference>
<dbReference type="eggNOG" id="arCOG01953">
    <property type="taxonomic scope" value="Archaea"/>
</dbReference>
<sequence>MIEVSILFELLLMLLLGKILGDLVGRLGFSPLIGQIVAGIILGPMILNAVGLSWELDELSNLGILFMMFLMGLSVDFEKLMQENVYRASFISICGGLLVFIAATAITALLGFDLNTALIVGIAFISTSTAIGFMVLNEIGDNYSNVFKTIMAVGTTDDIFAMLAFALYNSYLASGGLDIRDAFMLFLLVLGFIIFILKFGRSISEKLVSWTVKMSNEVSVITVALIIMFFVAYLSQNMEVAAVTGAFLAGTILARSPFSYKIITPKIEAISEGFFIPLFFVYTGARIDIAKMVGSTPLDLYFVKVPIDLFLFLGLLMVVMAGKYIGTYGAALISGGYRLDEMHKMGLAMTPMGEYTLVIGLMGVTTLGSVLPGIESVYSVLALIVLFTSIIAPVMLKKAYEN</sequence>
<feature type="transmembrane region" description="Helical" evidence="10">
    <location>
        <begin position="270"/>
        <end position="289"/>
    </location>
</feature>
<evidence type="ECO:0000256" key="3">
    <source>
        <dbReference type="ARBA" id="ARBA00022449"/>
    </source>
</evidence>
<dbReference type="GeneID" id="8681102"/>
<dbReference type="Gene3D" id="1.20.1530.20">
    <property type="match status" value="1"/>
</dbReference>
<keyword evidence="4 10" id="KW-0812">Transmembrane</keyword>
<keyword evidence="13" id="KW-1185">Reference proteome</keyword>
<evidence type="ECO:0000313" key="12">
    <source>
        <dbReference type="EMBL" id="BAI61162.1"/>
    </source>
</evidence>
<proteinExistence type="predicted"/>
<dbReference type="EMBL" id="AP011532">
    <property type="protein sequence ID" value="BAI61162.1"/>
    <property type="molecule type" value="Genomic_DNA"/>
</dbReference>
<keyword evidence="9" id="KW-0739">Sodium transport</keyword>
<reference evidence="12 13" key="2">
    <citation type="journal article" date="2008" name="Int. J. Syst. Evol. Microbiol.">
        <title>Methanocella paludicola gen. nov., sp. nov., a methane-producing archaeon, the first isolate of the lineage 'Rice Cluster I', and proposal of the new archaeal order Methanocellales ord. nov.</title>
        <authorList>
            <person name="Sakai S."/>
            <person name="Imachi H."/>
            <person name="Hanada S."/>
            <person name="Ohashi A."/>
            <person name="Harada H."/>
            <person name="Kamagata Y."/>
        </authorList>
    </citation>
    <scope>NUCLEOTIDE SEQUENCE [LARGE SCALE GENOMIC DNA]</scope>
    <source>
        <strain evidence="13">DSM 17711 / JCM 13418 / NBRC 101707 / SANAE</strain>
    </source>
</reference>
<feature type="transmembrane region" description="Helical" evidence="10">
    <location>
        <begin position="6"/>
        <end position="25"/>
    </location>
</feature>
<feature type="transmembrane region" description="Helical" evidence="10">
    <location>
        <begin position="377"/>
        <end position="396"/>
    </location>
</feature>
<evidence type="ECO:0000256" key="1">
    <source>
        <dbReference type="ARBA" id="ARBA00004141"/>
    </source>
</evidence>
<name>D1YXJ0_METPS</name>
<evidence type="ECO:0000256" key="4">
    <source>
        <dbReference type="ARBA" id="ARBA00022692"/>
    </source>
</evidence>
<feature type="transmembrane region" description="Helical" evidence="10">
    <location>
        <begin position="32"/>
        <end position="53"/>
    </location>
</feature>
<dbReference type="OrthoDB" id="12029at2157"/>
<feature type="transmembrane region" description="Helical" evidence="10">
    <location>
        <begin position="59"/>
        <end position="77"/>
    </location>
</feature>
<dbReference type="InParanoid" id="D1YXJ0"/>
<comment type="subcellular location">
    <subcellularLocation>
        <location evidence="1">Membrane</location>
        <topology evidence="1">Multi-pass membrane protein</topology>
    </subcellularLocation>
</comment>
<dbReference type="STRING" id="304371.MCP_1090"/>
<feature type="transmembrane region" description="Helical" evidence="10">
    <location>
        <begin position="179"/>
        <end position="197"/>
    </location>
</feature>
<feature type="transmembrane region" description="Helical" evidence="10">
    <location>
        <begin position="240"/>
        <end position="258"/>
    </location>
</feature>
<keyword evidence="7" id="KW-0406">Ion transport</keyword>
<dbReference type="Pfam" id="PF00999">
    <property type="entry name" value="Na_H_Exchanger"/>
    <property type="match status" value="1"/>
</dbReference>
<dbReference type="GO" id="GO:0006814">
    <property type="term" value="P:sodium ion transport"/>
    <property type="evidence" value="ECO:0007669"/>
    <property type="project" value="UniProtKB-KW"/>
</dbReference>
<reference evidence="12 13" key="1">
    <citation type="journal article" date="2007" name="Appl. Environ. Microbiol.">
        <title>Isolation of key methanogens for global methane emission from rice paddy fields: a novel isolate affiliated with the clone cluster rice cluster I.</title>
        <authorList>
            <person name="Sakai S."/>
            <person name="Imachi H."/>
            <person name="Sekiguchi Y."/>
            <person name="Ohashi A."/>
            <person name="Harada H."/>
            <person name="Kamagata Y."/>
        </authorList>
    </citation>
    <scope>NUCLEOTIDE SEQUENCE [LARGE SCALE GENOMIC DNA]</scope>
    <source>
        <strain evidence="13">DSM 17711 / JCM 13418 / NBRC 101707 / SANAE</strain>
    </source>
</reference>
<dbReference type="KEGG" id="mpd:MCP_1090"/>
<organism evidence="12 13">
    <name type="scientific">Methanocella paludicola (strain DSM 17711 / JCM 13418 / NBRC 101707 / SANAE)</name>
    <dbReference type="NCBI Taxonomy" id="304371"/>
    <lineage>
        <taxon>Archaea</taxon>
        <taxon>Methanobacteriati</taxon>
        <taxon>Methanobacteriota</taxon>
        <taxon>Stenosarchaea group</taxon>
        <taxon>Methanomicrobia</taxon>
        <taxon>Methanocellales</taxon>
        <taxon>Methanocellaceae</taxon>
        <taxon>Methanocella</taxon>
    </lineage>
</organism>
<feature type="transmembrane region" description="Helical" evidence="10">
    <location>
        <begin position="118"/>
        <end position="137"/>
    </location>
</feature>
<feature type="transmembrane region" description="Helical" evidence="10">
    <location>
        <begin position="352"/>
        <end position="371"/>
    </location>
</feature>
<evidence type="ECO:0000256" key="8">
    <source>
        <dbReference type="ARBA" id="ARBA00023136"/>
    </source>
</evidence>
<reference evidence="13" key="3">
    <citation type="journal article" date="2011" name="PLoS ONE">
        <title>Genome sequence of a mesophilic hydrogenotrophic methanogen Methanocella paludicola, the first cultivated representative of the order Methanocellales.</title>
        <authorList>
            <person name="Sakai S."/>
            <person name="Takaki Y."/>
            <person name="Shimamura S."/>
            <person name="Sekine M."/>
            <person name="Tajima T."/>
            <person name="Kosugi H."/>
            <person name="Ichikawa N."/>
            <person name="Tasumi E."/>
            <person name="Hiraki A.T."/>
            <person name="Shimizu A."/>
            <person name="Kato Y."/>
            <person name="Nishiko R."/>
            <person name="Mori K."/>
            <person name="Fujita N."/>
            <person name="Imachi H."/>
            <person name="Takai K."/>
        </authorList>
    </citation>
    <scope>NUCLEOTIDE SEQUENCE [LARGE SCALE GENOMIC DNA]</scope>
    <source>
        <strain evidence="13">DSM 17711 / JCM 13418 / NBRC 101707 / SANAE</strain>
    </source>
</reference>
<dbReference type="Proteomes" id="UP000001882">
    <property type="component" value="Chromosome"/>
</dbReference>
<evidence type="ECO:0000259" key="11">
    <source>
        <dbReference type="Pfam" id="PF00999"/>
    </source>
</evidence>
<dbReference type="PANTHER" id="PTHR43562">
    <property type="entry name" value="NAPA-TYPE SODIUM/HYDROGEN ANTIPORTER"/>
    <property type="match status" value="1"/>
</dbReference>
<dbReference type="GO" id="GO:0016020">
    <property type="term" value="C:membrane"/>
    <property type="evidence" value="ECO:0007669"/>
    <property type="project" value="UniProtKB-SubCell"/>
</dbReference>
<accession>D1YXJ0</accession>
<feature type="transmembrane region" description="Helical" evidence="10">
    <location>
        <begin position="218"/>
        <end position="234"/>
    </location>
</feature>